<comment type="caution">
    <text evidence="14">Lacks conserved residue(s) required for the propagation of feature annotation.</text>
</comment>
<organism evidence="18 19">
    <name type="scientific">Spodoptera litura</name>
    <name type="common">Asian cotton leafworm</name>
    <dbReference type="NCBI Taxonomy" id="69820"/>
    <lineage>
        <taxon>Eukaryota</taxon>
        <taxon>Metazoa</taxon>
        <taxon>Ecdysozoa</taxon>
        <taxon>Arthropoda</taxon>
        <taxon>Hexapoda</taxon>
        <taxon>Insecta</taxon>
        <taxon>Pterygota</taxon>
        <taxon>Neoptera</taxon>
        <taxon>Endopterygota</taxon>
        <taxon>Lepidoptera</taxon>
        <taxon>Glossata</taxon>
        <taxon>Ditrysia</taxon>
        <taxon>Noctuoidea</taxon>
        <taxon>Noctuidae</taxon>
        <taxon>Amphipyrinae</taxon>
        <taxon>Spodoptera</taxon>
    </lineage>
</organism>
<dbReference type="KEGG" id="sliu:111365092"/>
<dbReference type="Gene3D" id="2.40.50.1070">
    <property type="match status" value="1"/>
</dbReference>
<sequence length="1239" mass="140089">MAEENGTVGTVDEVLKVKEEQVEEEYAYLDRGGFSSEKFKIELRGLPKFYGIAELKKLMNQKLGLKTSKIKRPRNGSQWLYACFQNDEDRKSAVEALNGYSWKGKTLIAEEAKPAPDPLVRKRKQDDEVGQNKKKKEEDNRSQVQKLKDATTPYWNIDYEEQLKLKEKEIKQILMKFDNERWKIDKNRRNDIEANRKIHNGLSFELRPIQKSPVTMGYRNKCEFTVGYDEETKLPTVGFRLGSYVTGTVAVGPIQEMIHISENTKKAVLLFQDFVRKSKMAPFSPADYTGYWRFLTVRDSTSTGDVMLIVVMHPQNLTEEEIDQVKRDLIEHFNSEEAVACGIKSLYFELVVKKRVGEDGAKPVHLSGSTHIIDTILGKQFRISPEAFFQVNTAGAEVLYQSAIELSQVQKDSTVLDICCGTGTIGLCFAPHCGRVLGLEMITEAVKDARANAELNSIQNCDFFAGKAEDILTSVLARADGDDIIAIVDPPRAGLHMRAVTQLRNTRKVTRLVYISCSPSSAVKNFVDLSRPSSKTLRGAPFVPVRAVPVDMFPQTKHVELAILFEREESPAPVEESKSEDAVQEDASSQETSETADVDRQGNDDNNVAYYISLHSCGAKGSSHCLSDCRTKRSGLGSKQCAKNHRLAMVLKCLVTILSLYVCFHFSFTFKSNDGYIAESESVLDPNGDFLLKWQINYAIRKIQFQLVISDKAPTFYWFALGFSDRGSLNNSDVCVFWTDYKGKHHYEDMHADDEGKLLRDSQQDCGNFHPDPDSWSFLFERFFDTCDDDDYIVEDGTVHIVWAHGTDKLFSSKGLCLTCTPPHDHGFIRVRLFTPVGLKQVTDAYQLRITNKDLKVPGADTTYWCHVVKLPEFVTKKDHHIIQFESTITKGNEGLVHHMEVFYCDADPDKEIPLYEGNCFAPNRPEITKTCSKVKAAWAMGAPPFVYPKEAGLPLGGPKANKFIMLEVHYNNPEMRKDWVDSSGIILHISGEKRKYDAAIMELGLEYTDKMAIPGRQKAFPLTGYCIPQCTGVGLPPDGIVVFGSQLHTHLTGVAVWTRHSRQGVELPYLNRDVHYSTHFQEIRILHRPVNVFPGDFLETTCIYNTEEKDNATIGGHAITDEMCVNYIHYYPATQLEVCKSAVSNAALESYFKFEKRWDNMSISYTASPRNNYLAIKPWTHLRASSLHALYTDSPISMQCNKSDGSRFQGDWEGIWIPKIKLPLPAEQRICPDMTIKK</sequence>
<feature type="compositionally biased region" description="Basic and acidic residues" evidence="16">
    <location>
        <begin position="124"/>
        <end position="147"/>
    </location>
</feature>
<feature type="binding site" evidence="14">
    <location>
        <position position="390"/>
    </location>
    <ligand>
        <name>S-adenosyl-L-methionine</name>
        <dbReference type="ChEBI" id="CHEBI:59789"/>
    </ligand>
</feature>
<evidence type="ECO:0000256" key="11">
    <source>
        <dbReference type="ARBA" id="ARBA00023180"/>
    </source>
</evidence>
<evidence type="ECO:0000256" key="16">
    <source>
        <dbReference type="SAM" id="MobiDB-lite"/>
    </source>
</evidence>
<protein>
    <recommendedName>
        <fullName evidence="12">tRNA (uracil(54)-C(5))-methyltransferase</fullName>
        <ecNumber evidence="12">2.1.1.35</ecNumber>
    </recommendedName>
</protein>
<evidence type="ECO:0000256" key="6">
    <source>
        <dbReference type="ARBA" id="ARBA00022723"/>
    </source>
</evidence>
<evidence type="ECO:0000256" key="8">
    <source>
        <dbReference type="ARBA" id="ARBA00023008"/>
    </source>
</evidence>
<feature type="region of interest" description="Disordered" evidence="16">
    <location>
        <begin position="113"/>
        <end position="147"/>
    </location>
</feature>
<evidence type="ECO:0000259" key="17">
    <source>
        <dbReference type="PROSITE" id="PS50836"/>
    </source>
</evidence>
<feature type="binding site" evidence="14">
    <location>
        <position position="440"/>
    </location>
    <ligand>
        <name>S-adenosyl-L-methionine</name>
        <dbReference type="ChEBI" id="CHEBI:59789"/>
    </ligand>
</feature>
<keyword evidence="18" id="KW-1185">Reference proteome</keyword>
<dbReference type="Pfam" id="PF05958">
    <property type="entry name" value="tRNA_U5-meth_tr"/>
    <property type="match status" value="1"/>
</dbReference>
<keyword evidence="5 14" id="KW-0949">S-adenosyl-L-methionine</keyword>
<dbReference type="GO" id="GO:0005507">
    <property type="term" value="F:copper ion binding"/>
    <property type="evidence" value="ECO:0007669"/>
    <property type="project" value="InterPro"/>
</dbReference>
<dbReference type="GeneID" id="111365092"/>
<dbReference type="FunFam" id="2.60.120.310:FF:000004">
    <property type="entry name" value="DBH-like monooxygenase protein 1"/>
    <property type="match status" value="1"/>
</dbReference>
<dbReference type="InterPro" id="IPR029063">
    <property type="entry name" value="SAM-dependent_MTases_sf"/>
</dbReference>
<dbReference type="FunFam" id="2.60.120.230:FF:000001">
    <property type="entry name" value="Monooxygenase, DBH-like 1"/>
    <property type="match status" value="1"/>
</dbReference>
<evidence type="ECO:0000313" key="19">
    <source>
        <dbReference type="RefSeq" id="XP_022838056.1"/>
    </source>
</evidence>
<dbReference type="RefSeq" id="XP_022838056.1">
    <property type="nucleotide sequence ID" value="XM_022982288.1"/>
</dbReference>
<feature type="compositionally biased region" description="Polar residues" evidence="16">
    <location>
        <begin position="586"/>
        <end position="595"/>
    </location>
</feature>
<dbReference type="InterPro" id="IPR045850">
    <property type="entry name" value="TRM2_met"/>
</dbReference>
<dbReference type="AlphaFoldDB" id="A0A9J7EYK7"/>
<feature type="active site" description="Nucleophile" evidence="14">
    <location>
        <position position="517"/>
    </location>
</feature>
<dbReference type="PRINTS" id="PR00767">
    <property type="entry name" value="DBMONOXGNASE"/>
</dbReference>
<reference evidence="19" key="1">
    <citation type="submission" date="2025-08" db="UniProtKB">
        <authorList>
            <consortium name="RefSeq"/>
        </authorList>
    </citation>
    <scope>IDENTIFICATION</scope>
    <source>
        <strain evidence="19">Ishihara</strain>
        <tissue evidence="19">Whole body</tissue>
    </source>
</reference>
<dbReference type="InterPro" id="IPR008977">
    <property type="entry name" value="PHM/PNGase_F_dom_sf"/>
</dbReference>
<dbReference type="SUPFAM" id="SSF53335">
    <property type="entry name" value="S-adenosyl-L-methionine-dependent methyltransferases"/>
    <property type="match status" value="1"/>
</dbReference>
<dbReference type="PROSITE" id="PS01230">
    <property type="entry name" value="TRMA_1"/>
    <property type="match status" value="1"/>
</dbReference>
<dbReference type="GO" id="GO:0006396">
    <property type="term" value="P:RNA processing"/>
    <property type="evidence" value="ECO:0007669"/>
    <property type="project" value="InterPro"/>
</dbReference>
<dbReference type="PROSITE" id="PS51687">
    <property type="entry name" value="SAM_MT_RNA_M5U"/>
    <property type="match status" value="1"/>
</dbReference>
<proteinExistence type="inferred from homology"/>
<keyword evidence="3 14" id="KW-0489">Methyltransferase</keyword>
<keyword evidence="10" id="KW-1015">Disulfide bond</keyword>
<evidence type="ECO:0000256" key="9">
    <source>
        <dbReference type="ARBA" id="ARBA00023033"/>
    </source>
</evidence>
<dbReference type="Proteomes" id="UP000301870">
    <property type="component" value="Chromosome 6"/>
</dbReference>
<keyword evidence="11" id="KW-0325">Glycoprotein</keyword>
<dbReference type="InterPro" id="IPR028460">
    <property type="entry name" value="Tbh/DBH"/>
</dbReference>
<keyword evidence="9" id="KW-0503">Monooxygenase</keyword>
<dbReference type="InterPro" id="IPR012677">
    <property type="entry name" value="Nucleotide-bd_a/b_plait_sf"/>
</dbReference>
<dbReference type="PANTHER" id="PTHR45904:SF2">
    <property type="entry name" value="TRNA (URACIL-5-)-METHYLTRANSFERASE HOMOLOG A"/>
    <property type="match status" value="1"/>
</dbReference>
<dbReference type="SMART" id="SM00664">
    <property type="entry name" value="DoH"/>
    <property type="match status" value="1"/>
</dbReference>
<dbReference type="InterPro" id="IPR005018">
    <property type="entry name" value="DOMON_domain"/>
</dbReference>
<dbReference type="CDD" id="cd02440">
    <property type="entry name" value="AdoMet_MTases"/>
    <property type="match status" value="1"/>
</dbReference>
<feature type="region of interest" description="Disordered" evidence="16">
    <location>
        <begin position="570"/>
        <end position="604"/>
    </location>
</feature>
<accession>A0A9J7EYK7</accession>
<keyword evidence="4 14" id="KW-0808">Transferase</keyword>
<dbReference type="InterPro" id="IPR030391">
    <property type="entry name" value="MeTrfase_TrmA_CS"/>
</dbReference>
<dbReference type="PROSITE" id="PS00084">
    <property type="entry name" value="CU2_MONOOXYGENASE_1"/>
    <property type="match status" value="1"/>
</dbReference>
<dbReference type="GO" id="GO:0009451">
    <property type="term" value="P:RNA modification"/>
    <property type="evidence" value="ECO:0007669"/>
    <property type="project" value="UniProtKB-ARBA"/>
</dbReference>
<keyword evidence="7" id="KW-0560">Oxidoreductase</keyword>
<dbReference type="InterPro" id="IPR036939">
    <property type="entry name" value="Cu2_ascorb_mOase_N_sf"/>
</dbReference>
<dbReference type="InterPro" id="IPR020611">
    <property type="entry name" value="Cu2_ascorb_mOase_CS-1"/>
</dbReference>
<dbReference type="OrthoDB" id="129121at2759"/>
<gene>
    <name evidence="19" type="primary">LOC111365092</name>
</gene>
<dbReference type="GO" id="GO:0016715">
    <property type="term" value="F:oxidoreductase activity, acting on paired donors, with incorporation or reduction of molecular oxygen, reduced ascorbate as one donor, and incorporation of one atom of oxygen"/>
    <property type="evidence" value="ECO:0007669"/>
    <property type="project" value="InterPro"/>
</dbReference>
<dbReference type="GO" id="GO:0003723">
    <property type="term" value="F:RNA binding"/>
    <property type="evidence" value="ECO:0007669"/>
    <property type="project" value="TreeGrafter"/>
</dbReference>
<feature type="binding site" evidence="14">
    <location>
        <position position="489"/>
    </location>
    <ligand>
        <name>S-adenosyl-L-methionine</name>
        <dbReference type="ChEBI" id="CHEBI:59789"/>
    </ligand>
</feature>
<dbReference type="GO" id="GO:0032259">
    <property type="term" value="P:methylation"/>
    <property type="evidence" value="ECO:0007669"/>
    <property type="project" value="UniProtKB-KW"/>
</dbReference>
<dbReference type="PROSITE" id="PS01231">
    <property type="entry name" value="TRMA_2"/>
    <property type="match status" value="1"/>
</dbReference>
<dbReference type="Gene3D" id="2.60.120.230">
    <property type="match status" value="1"/>
</dbReference>
<dbReference type="InterPro" id="IPR024548">
    <property type="entry name" value="Cu2_monoox_C"/>
</dbReference>
<feature type="active site" evidence="15">
    <location>
        <position position="517"/>
    </location>
</feature>
<evidence type="ECO:0000256" key="12">
    <source>
        <dbReference type="ARBA" id="ARBA00033763"/>
    </source>
</evidence>
<dbReference type="InterPro" id="IPR045266">
    <property type="entry name" value="DOH_DOMON"/>
</dbReference>
<evidence type="ECO:0000256" key="15">
    <source>
        <dbReference type="PROSITE-ProRule" id="PRU10015"/>
    </source>
</evidence>
<dbReference type="Gene3D" id="3.40.50.150">
    <property type="entry name" value="Vaccinia Virus protein VP39"/>
    <property type="match status" value="1"/>
</dbReference>
<feature type="compositionally biased region" description="Basic and acidic residues" evidence="16">
    <location>
        <begin position="570"/>
        <end position="581"/>
    </location>
</feature>
<dbReference type="SUPFAM" id="SSF54928">
    <property type="entry name" value="RNA-binding domain, RBD"/>
    <property type="match status" value="1"/>
</dbReference>
<evidence type="ECO:0000256" key="2">
    <source>
        <dbReference type="ARBA" id="ARBA00010676"/>
    </source>
</evidence>
<dbReference type="SUPFAM" id="SSF49742">
    <property type="entry name" value="PHM/PNGase F"/>
    <property type="match status" value="2"/>
</dbReference>
<dbReference type="GO" id="GO:0030697">
    <property type="term" value="F:tRNA (uracil(54)-C5)-methyltransferase activity, S-adenosyl methionine-dependent"/>
    <property type="evidence" value="ECO:0007669"/>
    <property type="project" value="UniProtKB-EC"/>
</dbReference>
<evidence type="ECO:0000256" key="10">
    <source>
        <dbReference type="ARBA" id="ARBA00023157"/>
    </source>
</evidence>
<dbReference type="InterPro" id="IPR035979">
    <property type="entry name" value="RBD_domain_sf"/>
</dbReference>
<dbReference type="Pfam" id="PF03712">
    <property type="entry name" value="Cu2_monoox_C"/>
    <property type="match status" value="1"/>
</dbReference>
<dbReference type="Pfam" id="PF01082">
    <property type="entry name" value="Cu2_monooxygen"/>
    <property type="match status" value="1"/>
</dbReference>
<dbReference type="InterPro" id="IPR014784">
    <property type="entry name" value="Cu2_ascorb_mOase-like_C"/>
</dbReference>
<dbReference type="Gene3D" id="2.60.120.310">
    <property type="entry name" value="Copper type II, ascorbate-dependent monooxygenase, N-terminal domain"/>
    <property type="match status" value="1"/>
</dbReference>
<dbReference type="EC" id="2.1.1.35" evidence="12"/>
<comment type="catalytic activity">
    <reaction evidence="13">
        <text>uridine(54) in tRNA + S-adenosyl-L-methionine = 5-methyluridine(54) in tRNA + S-adenosyl-L-homocysteine + H(+)</text>
        <dbReference type="Rhea" id="RHEA:42712"/>
        <dbReference type="Rhea" id="RHEA-COMP:10167"/>
        <dbReference type="Rhea" id="RHEA-COMP:10193"/>
        <dbReference type="ChEBI" id="CHEBI:15378"/>
        <dbReference type="ChEBI" id="CHEBI:57856"/>
        <dbReference type="ChEBI" id="CHEBI:59789"/>
        <dbReference type="ChEBI" id="CHEBI:65315"/>
        <dbReference type="ChEBI" id="CHEBI:74447"/>
        <dbReference type="EC" id="2.1.1.35"/>
    </reaction>
    <physiologicalReaction direction="left-to-right" evidence="13">
        <dbReference type="Rhea" id="RHEA:42713"/>
    </physiologicalReaction>
</comment>
<dbReference type="Gene3D" id="3.30.70.330">
    <property type="match status" value="1"/>
</dbReference>
<dbReference type="PROSITE" id="PS50836">
    <property type="entry name" value="DOMON"/>
    <property type="match status" value="1"/>
</dbReference>
<comment type="similarity">
    <text evidence="14">Belongs to the class I-like SAM-binding methyltransferase superfamily. RNA M5U methyltransferase family.</text>
</comment>
<name>A0A9J7EYK7_SPOLT</name>
<evidence type="ECO:0000256" key="3">
    <source>
        <dbReference type="ARBA" id="ARBA00022603"/>
    </source>
</evidence>
<dbReference type="PANTHER" id="PTHR45904">
    <property type="entry name" value="TRNA (URACIL-5-)-METHYLTRANSFERASE"/>
    <property type="match status" value="1"/>
</dbReference>
<keyword evidence="8" id="KW-0186">Copper</keyword>
<evidence type="ECO:0000256" key="14">
    <source>
        <dbReference type="PROSITE-ProRule" id="PRU01024"/>
    </source>
</evidence>
<evidence type="ECO:0000256" key="4">
    <source>
        <dbReference type="ARBA" id="ARBA00022679"/>
    </source>
</evidence>
<dbReference type="CDD" id="cd09631">
    <property type="entry name" value="DOMON_DOH"/>
    <property type="match status" value="1"/>
</dbReference>
<comment type="cofactor">
    <cofactor evidence="1">
        <name>Cu(2+)</name>
        <dbReference type="ChEBI" id="CHEBI:29036"/>
    </cofactor>
</comment>
<dbReference type="InterPro" id="IPR010280">
    <property type="entry name" value="U5_MeTrfase_fam"/>
</dbReference>
<keyword evidence="6" id="KW-0479">Metal-binding</keyword>
<dbReference type="Pfam" id="PF03351">
    <property type="entry name" value="DOMON"/>
    <property type="match status" value="1"/>
</dbReference>
<evidence type="ECO:0000256" key="13">
    <source>
        <dbReference type="ARBA" id="ARBA00047278"/>
    </source>
</evidence>
<evidence type="ECO:0000313" key="18">
    <source>
        <dbReference type="Proteomes" id="UP000301870"/>
    </source>
</evidence>
<dbReference type="InterPro" id="IPR000323">
    <property type="entry name" value="Cu2_ascorb_mOase_N"/>
</dbReference>
<dbReference type="InterPro" id="IPR030390">
    <property type="entry name" value="MeTrfase_TrmA_AS"/>
</dbReference>
<feature type="domain" description="DOMON" evidence="17">
    <location>
        <begin position="688"/>
        <end position="806"/>
    </location>
</feature>
<evidence type="ECO:0000256" key="5">
    <source>
        <dbReference type="ARBA" id="ARBA00022691"/>
    </source>
</evidence>
<comment type="similarity">
    <text evidence="2">Belongs to the copper type II ascorbate-dependent monooxygenase family.</text>
</comment>
<evidence type="ECO:0000256" key="7">
    <source>
        <dbReference type="ARBA" id="ARBA00023002"/>
    </source>
</evidence>
<evidence type="ECO:0000256" key="1">
    <source>
        <dbReference type="ARBA" id="ARBA00001973"/>
    </source>
</evidence>